<keyword evidence="2" id="KW-1185">Reference proteome</keyword>
<evidence type="ECO:0000313" key="2">
    <source>
        <dbReference type="Proteomes" id="UP000526408"/>
    </source>
</evidence>
<dbReference type="AlphaFoldDB" id="A0A7X6H187"/>
<organism evidence="1 2">
    <name type="scientific">Roseicyclus persicicus</name>
    <dbReference type="NCBI Taxonomy" id="2650661"/>
    <lineage>
        <taxon>Bacteria</taxon>
        <taxon>Pseudomonadati</taxon>
        <taxon>Pseudomonadota</taxon>
        <taxon>Alphaproteobacteria</taxon>
        <taxon>Rhodobacterales</taxon>
        <taxon>Roseobacteraceae</taxon>
        <taxon>Roseicyclus</taxon>
    </lineage>
</organism>
<gene>
    <name evidence="1" type="ORF">HCU73_10375</name>
</gene>
<dbReference type="RefSeq" id="WP_168623391.1">
    <property type="nucleotide sequence ID" value="NZ_JAAZQQ010000003.1"/>
</dbReference>
<protein>
    <submittedName>
        <fullName evidence="1">Uncharacterized protein</fullName>
    </submittedName>
</protein>
<accession>A0A7X6H187</accession>
<name>A0A7X6H187_9RHOB</name>
<reference evidence="1 2" key="1">
    <citation type="submission" date="2020-04" db="EMBL/GenBank/DDBJ databases">
        <authorList>
            <person name="Yoon J."/>
        </authorList>
    </citation>
    <scope>NUCLEOTIDE SEQUENCE [LARGE SCALE GENOMIC DNA]</scope>
    <source>
        <strain evidence="1 2">KMU-115</strain>
    </source>
</reference>
<dbReference type="Proteomes" id="UP000526408">
    <property type="component" value="Unassembled WGS sequence"/>
</dbReference>
<evidence type="ECO:0000313" key="1">
    <source>
        <dbReference type="EMBL" id="NKX44996.1"/>
    </source>
</evidence>
<sequence length="147" mass="16330">MTKGALRFFFDHGAGGCLWAGDEDTRARLGVGPVDAGSFDLKGRVLSPARLPLSAAAQRLRDDLGFQHSRYLNPLYPPDPSLWSQALCDRFNADVDRLLALLRRELGGDYDITDEQPRYAEDPRLADYLAKNPGLKVMDRVTRPTIG</sequence>
<dbReference type="EMBL" id="JAAZQQ010000003">
    <property type="protein sequence ID" value="NKX44996.1"/>
    <property type="molecule type" value="Genomic_DNA"/>
</dbReference>
<comment type="caution">
    <text evidence="1">The sequence shown here is derived from an EMBL/GenBank/DDBJ whole genome shotgun (WGS) entry which is preliminary data.</text>
</comment>
<proteinExistence type="predicted"/>